<protein>
    <submittedName>
        <fullName evidence="1">Uncharacterized protein</fullName>
    </submittedName>
</protein>
<organism evidence="1 2">
    <name type="scientific">Trifolium medium</name>
    <dbReference type="NCBI Taxonomy" id="97028"/>
    <lineage>
        <taxon>Eukaryota</taxon>
        <taxon>Viridiplantae</taxon>
        <taxon>Streptophyta</taxon>
        <taxon>Embryophyta</taxon>
        <taxon>Tracheophyta</taxon>
        <taxon>Spermatophyta</taxon>
        <taxon>Magnoliopsida</taxon>
        <taxon>eudicotyledons</taxon>
        <taxon>Gunneridae</taxon>
        <taxon>Pentapetalae</taxon>
        <taxon>rosids</taxon>
        <taxon>fabids</taxon>
        <taxon>Fabales</taxon>
        <taxon>Fabaceae</taxon>
        <taxon>Papilionoideae</taxon>
        <taxon>50 kb inversion clade</taxon>
        <taxon>NPAAA clade</taxon>
        <taxon>Hologalegina</taxon>
        <taxon>IRL clade</taxon>
        <taxon>Trifolieae</taxon>
        <taxon>Trifolium</taxon>
    </lineage>
</organism>
<keyword evidence="2" id="KW-1185">Reference proteome</keyword>
<comment type="caution">
    <text evidence="1">The sequence shown here is derived from an EMBL/GenBank/DDBJ whole genome shotgun (WGS) entry which is preliminary data.</text>
</comment>
<name>A0A392SYA8_9FABA</name>
<sequence length="40" mass="4655">MYNRYELLDEIVGVRKMTGDVTGLGYKKETATMKTNFPRK</sequence>
<dbReference type="EMBL" id="LXQA010459643">
    <property type="protein sequence ID" value="MCI53204.1"/>
    <property type="molecule type" value="Genomic_DNA"/>
</dbReference>
<dbReference type="AlphaFoldDB" id="A0A392SYA8"/>
<proteinExistence type="predicted"/>
<reference evidence="1 2" key="1">
    <citation type="journal article" date="2018" name="Front. Plant Sci.">
        <title>Red Clover (Trifolium pratense) and Zigzag Clover (T. medium) - A Picture of Genomic Similarities and Differences.</title>
        <authorList>
            <person name="Dluhosova J."/>
            <person name="Istvanek J."/>
            <person name="Nedelnik J."/>
            <person name="Repkova J."/>
        </authorList>
    </citation>
    <scope>NUCLEOTIDE SEQUENCE [LARGE SCALE GENOMIC DNA]</scope>
    <source>
        <strain evidence="2">cv. 10/8</strain>
        <tissue evidence="1">Leaf</tissue>
    </source>
</reference>
<dbReference type="Proteomes" id="UP000265520">
    <property type="component" value="Unassembled WGS sequence"/>
</dbReference>
<evidence type="ECO:0000313" key="1">
    <source>
        <dbReference type="EMBL" id="MCI53204.1"/>
    </source>
</evidence>
<feature type="non-terminal residue" evidence="1">
    <location>
        <position position="40"/>
    </location>
</feature>
<accession>A0A392SYA8</accession>
<evidence type="ECO:0000313" key="2">
    <source>
        <dbReference type="Proteomes" id="UP000265520"/>
    </source>
</evidence>